<proteinExistence type="predicted"/>
<dbReference type="RefSeq" id="WP_369224791.1">
    <property type="nucleotide sequence ID" value="NZ_CP163441.1"/>
</dbReference>
<dbReference type="AlphaFoldDB" id="A0AB39QYN5"/>
<accession>A0AB39QYN5</accession>
<reference evidence="1" key="1">
    <citation type="submission" date="2024-07" db="EMBL/GenBank/DDBJ databases">
        <authorList>
            <person name="Yu S.T."/>
        </authorList>
    </citation>
    <scope>NUCLEOTIDE SEQUENCE</scope>
    <source>
        <strain evidence="1">R39</strain>
    </source>
</reference>
<gene>
    <name evidence="1" type="ORF">AB5J52_28710</name>
</gene>
<sequence>MKGSGRWDWSALTCQTLPGERIPGYLELLLDEDGGERQRAYGVLYCEVANQGQLYSAAAACVDVLVERLENRERLPAEAVSLLEAALNARAAGLSVVLDGADTDVAQYSRRRILDGVPALIRHAEDESLNWYKEFCFLVPQLADSSPEVVDYLRRSADHLDGERQALCREALEEAEEVVRDGHMP</sequence>
<evidence type="ECO:0000313" key="1">
    <source>
        <dbReference type="EMBL" id="XDQ45919.1"/>
    </source>
</evidence>
<organism evidence="1">
    <name type="scientific">Streptomyces sp. R39</name>
    <dbReference type="NCBI Taxonomy" id="3238631"/>
    <lineage>
        <taxon>Bacteria</taxon>
        <taxon>Bacillati</taxon>
        <taxon>Actinomycetota</taxon>
        <taxon>Actinomycetes</taxon>
        <taxon>Kitasatosporales</taxon>
        <taxon>Streptomycetaceae</taxon>
        <taxon>Streptomyces</taxon>
    </lineage>
</organism>
<dbReference type="EMBL" id="CP163441">
    <property type="protein sequence ID" value="XDQ45919.1"/>
    <property type="molecule type" value="Genomic_DNA"/>
</dbReference>
<name>A0AB39QYN5_9ACTN</name>
<protein>
    <submittedName>
        <fullName evidence="1">Uncharacterized protein</fullName>
    </submittedName>
</protein>